<dbReference type="Proteomes" id="UP001189429">
    <property type="component" value="Unassembled WGS sequence"/>
</dbReference>
<feature type="compositionally biased region" description="Low complexity" evidence="2">
    <location>
        <begin position="694"/>
        <end position="703"/>
    </location>
</feature>
<feature type="compositionally biased region" description="Low complexity" evidence="2">
    <location>
        <begin position="297"/>
        <end position="308"/>
    </location>
</feature>
<feature type="compositionally biased region" description="Low complexity" evidence="2">
    <location>
        <begin position="995"/>
        <end position="1006"/>
    </location>
</feature>
<keyword evidence="4" id="KW-1185">Reference proteome</keyword>
<keyword evidence="1" id="KW-0175">Coiled coil</keyword>
<evidence type="ECO:0000313" key="4">
    <source>
        <dbReference type="Proteomes" id="UP001189429"/>
    </source>
</evidence>
<feature type="region of interest" description="Disordered" evidence="2">
    <location>
        <begin position="1"/>
        <end position="22"/>
    </location>
</feature>
<reference evidence="3" key="1">
    <citation type="submission" date="2023-10" db="EMBL/GenBank/DDBJ databases">
        <authorList>
            <person name="Chen Y."/>
            <person name="Shah S."/>
            <person name="Dougan E. K."/>
            <person name="Thang M."/>
            <person name="Chan C."/>
        </authorList>
    </citation>
    <scope>NUCLEOTIDE SEQUENCE [LARGE SCALE GENOMIC DNA]</scope>
</reference>
<feature type="region of interest" description="Disordered" evidence="2">
    <location>
        <begin position="665"/>
        <end position="722"/>
    </location>
</feature>
<feature type="compositionally biased region" description="Basic residues" evidence="2">
    <location>
        <begin position="704"/>
        <end position="713"/>
    </location>
</feature>
<dbReference type="EMBL" id="CAUYUJ010020503">
    <property type="protein sequence ID" value="CAK0898715.1"/>
    <property type="molecule type" value="Genomic_DNA"/>
</dbReference>
<evidence type="ECO:0000256" key="2">
    <source>
        <dbReference type="SAM" id="MobiDB-lite"/>
    </source>
</evidence>
<feature type="compositionally biased region" description="Low complexity" evidence="2">
    <location>
        <begin position="86"/>
        <end position="101"/>
    </location>
</feature>
<evidence type="ECO:0008006" key="5">
    <source>
        <dbReference type="Google" id="ProtNLM"/>
    </source>
</evidence>
<feature type="region of interest" description="Disordered" evidence="2">
    <location>
        <begin position="257"/>
        <end position="308"/>
    </location>
</feature>
<sequence>MVAPPAVLLRPQSSGARPHRAHSARGVELIRAAELVRDLEPLGAPAADAAAAARLQDALVHGRCVDALSVLRHLETELDLNFQGAREPAGASGAAGGADCAAEGEDPDEVSLQLQLVGPAAPGPGQARPGRGLGLLVRARHPWELRPGAGSTRHRTRSALPPPARACREPHSARATPSGAWLAHHPGGGRPRAEAEAPGGGPQALRLELCEQRPESLLLRRRCARGPPAPGSWAADWLAGVQEQCRRLEDALLREGPSAGRCSPAGSAGASPRGAPLSCALEPRRVQEPPPGRGSRASPAPESGAAPAAAAASQQACLRHVGRVVRLLAPGLPSAARLLEGAVKELVVSFDADLAAAHGRASRLEALAAAGEGLGEELQAAKDELGKARMAQEEARRALQQMSRQKNAEIEKLSSKVRRLQVELDRITPDESRLEGVAKLMAECSKLIGEMESETMEQDRILRDMSQYTSQIVRRAGGEDDGATERVSTGRVVQLASGEILLRPHEVRDQEAQVSEQMLSDAADPAAPVLLRPHAVRQLLGRVESRGETLDPMIEEELDQEIDRIYAAKTAADAECDQAGLRRSELLAFILELYLGELGCVKKAERRLASVLSVIFSLQQGLTPPSLAVTMFARFLEYCEYDSALPLPALSAALAARRHVRSSLPVSDSRKPAVPAENSLAAAEPAQTMPLTARRNSSASSRPSSRRGSRLSTRRSVGQPQSQSHAVVPLALAYEAVMRALPSASEVAGRAAFVALAGGFEVTSRDGRSDQAAAKLPPQLLALVLVLTRKLSQDRAPKLKELVANPRSSPADSFQDALVDAEVLGVDASVWRPTLCVQSGLPGVPAQLSTDMLHELFGGGAAARLPDAAVSEALLMHAATAGLQADFQERTGQLQRLWERQPKAKGGGGALPYADIQSTLLSAEPTLPLPLVRALYLGAVEASRSCTRLQGRSCQLLGTLEPDACGECGGELVTLQLLRHTALKHSLFLQDSVPRRSQTPRSPTPSKETTGR</sequence>
<comment type="caution">
    <text evidence="3">The sequence shown here is derived from an EMBL/GenBank/DDBJ whole genome shotgun (WGS) entry which is preliminary data.</text>
</comment>
<protein>
    <recommendedName>
        <fullName evidence="5">Centrosomal protein of 70 kDa</fullName>
    </recommendedName>
</protein>
<organism evidence="3 4">
    <name type="scientific">Prorocentrum cordatum</name>
    <dbReference type="NCBI Taxonomy" id="2364126"/>
    <lineage>
        <taxon>Eukaryota</taxon>
        <taxon>Sar</taxon>
        <taxon>Alveolata</taxon>
        <taxon>Dinophyceae</taxon>
        <taxon>Prorocentrales</taxon>
        <taxon>Prorocentraceae</taxon>
        <taxon>Prorocentrum</taxon>
    </lineage>
</organism>
<feature type="region of interest" description="Disordered" evidence="2">
    <location>
        <begin position="144"/>
        <end position="201"/>
    </location>
</feature>
<feature type="region of interest" description="Disordered" evidence="2">
    <location>
        <begin position="86"/>
        <end position="106"/>
    </location>
</feature>
<feature type="compositionally biased region" description="Low complexity" evidence="2">
    <location>
        <begin position="257"/>
        <end position="276"/>
    </location>
</feature>
<evidence type="ECO:0000313" key="3">
    <source>
        <dbReference type="EMBL" id="CAK0898715.1"/>
    </source>
</evidence>
<accession>A0ABN9XL34</accession>
<feature type="region of interest" description="Disordered" evidence="2">
    <location>
        <begin position="989"/>
        <end position="1012"/>
    </location>
</feature>
<feature type="coiled-coil region" evidence="1">
    <location>
        <begin position="364"/>
        <end position="423"/>
    </location>
</feature>
<name>A0ABN9XL34_9DINO</name>
<gene>
    <name evidence="3" type="ORF">PCOR1329_LOCUS76450</name>
</gene>
<evidence type="ECO:0000256" key="1">
    <source>
        <dbReference type="SAM" id="Coils"/>
    </source>
</evidence>
<proteinExistence type="predicted"/>